<proteinExistence type="predicted"/>
<keyword evidence="5 7" id="KW-1133">Transmembrane helix</keyword>
<gene>
    <name evidence="8" type="ordered locus">TKWG_06025</name>
</gene>
<evidence type="ECO:0000313" key="9">
    <source>
        <dbReference type="Proteomes" id="UP000005267"/>
    </source>
</evidence>
<organism evidence="8 9">
    <name type="scientific">Advenella kashmirensis (strain DSM 17095 / LMG 22695 / WT001)</name>
    <name type="common">Tetrathiobacter kashmirensis</name>
    <dbReference type="NCBI Taxonomy" id="1036672"/>
    <lineage>
        <taxon>Bacteria</taxon>
        <taxon>Pseudomonadati</taxon>
        <taxon>Pseudomonadota</taxon>
        <taxon>Betaproteobacteria</taxon>
        <taxon>Burkholderiales</taxon>
        <taxon>Alcaligenaceae</taxon>
    </lineage>
</organism>
<evidence type="ECO:0000256" key="7">
    <source>
        <dbReference type="SAM" id="Phobius"/>
    </source>
</evidence>
<feature type="transmembrane region" description="Helical" evidence="7">
    <location>
        <begin position="46"/>
        <end position="64"/>
    </location>
</feature>
<accession>I3U9H8</accession>
<keyword evidence="6 7" id="KW-0472">Membrane</keyword>
<keyword evidence="2" id="KW-0813">Transport</keyword>
<evidence type="ECO:0000256" key="2">
    <source>
        <dbReference type="ARBA" id="ARBA00022448"/>
    </source>
</evidence>
<dbReference type="EMBL" id="CP003555">
    <property type="protein sequence ID" value="AFK61666.1"/>
    <property type="molecule type" value="Genomic_DNA"/>
</dbReference>
<dbReference type="PANTHER" id="PTHR30151">
    <property type="entry name" value="ALKANE SULFONATE ABC TRANSPORTER-RELATED, MEMBRANE SUBUNIT"/>
    <property type="match status" value="1"/>
</dbReference>
<evidence type="ECO:0000256" key="6">
    <source>
        <dbReference type="ARBA" id="ARBA00023136"/>
    </source>
</evidence>
<dbReference type="Proteomes" id="UP000005267">
    <property type="component" value="Chromosome"/>
</dbReference>
<dbReference type="AlphaFoldDB" id="I3U9H8"/>
<feature type="transmembrane region" description="Helical" evidence="7">
    <location>
        <begin position="18"/>
        <end position="39"/>
    </location>
</feature>
<dbReference type="InterPro" id="IPR035906">
    <property type="entry name" value="MetI-like_sf"/>
</dbReference>
<evidence type="ECO:0000256" key="3">
    <source>
        <dbReference type="ARBA" id="ARBA00022475"/>
    </source>
</evidence>
<comment type="subcellular location">
    <subcellularLocation>
        <location evidence="1">Cell membrane</location>
        <topology evidence="1">Multi-pass membrane protein</topology>
    </subcellularLocation>
</comment>
<evidence type="ECO:0000313" key="8">
    <source>
        <dbReference type="EMBL" id="AFK61666.1"/>
    </source>
</evidence>
<feature type="transmembrane region" description="Helical" evidence="7">
    <location>
        <begin position="84"/>
        <end position="107"/>
    </location>
</feature>
<dbReference type="KEGG" id="aka:TKWG_06025"/>
<protein>
    <submittedName>
        <fullName evidence="8">Nitrate ABC transporter transmembrane protein</fullName>
    </submittedName>
</protein>
<evidence type="ECO:0000256" key="4">
    <source>
        <dbReference type="ARBA" id="ARBA00022692"/>
    </source>
</evidence>
<name>I3U9H8_ADVKW</name>
<dbReference type="PANTHER" id="PTHR30151:SF7">
    <property type="entry name" value="NITRATE IMPORT PERMEASE PROTEIN NRTB"/>
    <property type="match status" value="1"/>
</dbReference>
<keyword evidence="3" id="KW-1003">Cell membrane</keyword>
<dbReference type="GO" id="GO:0005886">
    <property type="term" value="C:plasma membrane"/>
    <property type="evidence" value="ECO:0007669"/>
    <property type="project" value="UniProtKB-SubCell"/>
</dbReference>
<keyword evidence="4 7" id="KW-0812">Transmembrane</keyword>
<sequence length="157" mass="16791">MNTATKAVTTQPWTDWPVMAWLTRLGYPLIGLMAVVIVWEMVAGKIAGIPTPLATLMAAVTLFQDPFYRNGPNDVGIGWNVLASLWRVGVGFGLAALVGIPAGFIIGRYAPIRKMTAPVISLLRPVSPLAWLPLGLLMFRPPSRQPSGPSSSAPSGR</sequence>
<reference evidence="9" key="2">
    <citation type="journal article" date="2013" name="PLoS ONE">
        <title>Genome implosion elicits host-confinement in Alcaligenaceae: evidence from the comparative genomics of Tetrathiobacter kashmirensis, a pathogen in the making.</title>
        <authorList>
            <person name="Ghosh W."/>
            <person name="Alam M."/>
            <person name="Roy C."/>
            <person name="Pyne P."/>
            <person name="George A."/>
            <person name="Chakraborty R."/>
            <person name="Majumder S."/>
            <person name="Agarwal A."/>
            <person name="Chakraborty S."/>
            <person name="Majumdar S."/>
            <person name="Gupta S.K."/>
        </authorList>
    </citation>
    <scope>NUCLEOTIDE SEQUENCE [LARGE SCALE GENOMIC DNA]</scope>
    <source>
        <strain evidence="9">WT001</strain>
    </source>
</reference>
<evidence type="ECO:0000256" key="1">
    <source>
        <dbReference type="ARBA" id="ARBA00004651"/>
    </source>
</evidence>
<dbReference type="SUPFAM" id="SSF161098">
    <property type="entry name" value="MetI-like"/>
    <property type="match status" value="1"/>
</dbReference>
<evidence type="ECO:0000256" key="5">
    <source>
        <dbReference type="ARBA" id="ARBA00022989"/>
    </source>
</evidence>
<dbReference type="STRING" id="1036672.TKWG_06025"/>
<reference evidence="8 9" key="1">
    <citation type="journal article" date="2011" name="J. Bacteriol.">
        <title>Whole-genome shotgun sequencing of the sulfur-oxidizing chemoautotroph Tetrathiobacter kashmirensis.</title>
        <authorList>
            <person name="Ghosh W."/>
            <person name="George A."/>
            <person name="Agarwal A."/>
            <person name="Raj P."/>
            <person name="Alam M."/>
            <person name="Pyne P."/>
            <person name="Das Gupta S.K."/>
        </authorList>
    </citation>
    <scope>NUCLEOTIDE SEQUENCE [LARGE SCALE GENOMIC DNA]</scope>
    <source>
        <strain evidence="8 9">WT001</strain>
    </source>
</reference>
<dbReference type="HOGENOM" id="CLU_1674202_0_0_4"/>
<keyword evidence="9" id="KW-1185">Reference proteome</keyword>